<proteinExistence type="inferred from homology"/>
<protein>
    <recommendedName>
        <fullName evidence="5">Lipase domain-containing protein</fullName>
    </recommendedName>
</protein>
<dbReference type="InterPro" id="IPR033906">
    <property type="entry name" value="Lipase_N"/>
</dbReference>
<dbReference type="InterPro" id="IPR013818">
    <property type="entry name" value="Lipase"/>
</dbReference>
<evidence type="ECO:0000256" key="2">
    <source>
        <dbReference type="ARBA" id="ARBA00010701"/>
    </source>
</evidence>
<dbReference type="GO" id="GO:0016042">
    <property type="term" value="P:lipid catabolic process"/>
    <property type="evidence" value="ECO:0007669"/>
    <property type="project" value="TreeGrafter"/>
</dbReference>
<dbReference type="Gene3D" id="3.40.50.1820">
    <property type="entry name" value="alpha/beta hydrolase"/>
    <property type="match status" value="1"/>
</dbReference>
<name>A0AAN7SN84_9COLE</name>
<dbReference type="PRINTS" id="PR00821">
    <property type="entry name" value="TAGLIPASE"/>
</dbReference>
<evidence type="ECO:0000256" key="3">
    <source>
        <dbReference type="ARBA" id="ARBA00022525"/>
    </source>
</evidence>
<dbReference type="GO" id="GO:0016298">
    <property type="term" value="F:lipase activity"/>
    <property type="evidence" value="ECO:0007669"/>
    <property type="project" value="InterPro"/>
</dbReference>
<organism evidence="6 7">
    <name type="scientific">Aquatica leii</name>
    <dbReference type="NCBI Taxonomy" id="1421715"/>
    <lineage>
        <taxon>Eukaryota</taxon>
        <taxon>Metazoa</taxon>
        <taxon>Ecdysozoa</taxon>
        <taxon>Arthropoda</taxon>
        <taxon>Hexapoda</taxon>
        <taxon>Insecta</taxon>
        <taxon>Pterygota</taxon>
        <taxon>Neoptera</taxon>
        <taxon>Endopterygota</taxon>
        <taxon>Coleoptera</taxon>
        <taxon>Polyphaga</taxon>
        <taxon>Elateriformia</taxon>
        <taxon>Elateroidea</taxon>
        <taxon>Lampyridae</taxon>
        <taxon>Luciolinae</taxon>
        <taxon>Aquatica</taxon>
    </lineage>
</organism>
<dbReference type="InterPro" id="IPR000734">
    <property type="entry name" value="TAG_lipase"/>
</dbReference>
<evidence type="ECO:0000259" key="5">
    <source>
        <dbReference type="Pfam" id="PF00151"/>
    </source>
</evidence>
<evidence type="ECO:0000256" key="4">
    <source>
        <dbReference type="RuleBase" id="RU004262"/>
    </source>
</evidence>
<dbReference type="PANTHER" id="PTHR11610">
    <property type="entry name" value="LIPASE"/>
    <property type="match status" value="1"/>
</dbReference>
<dbReference type="Proteomes" id="UP001353858">
    <property type="component" value="Unassembled WGS sequence"/>
</dbReference>
<gene>
    <name evidence="6" type="ORF">RN001_010244</name>
</gene>
<comment type="subcellular location">
    <subcellularLocation>
        <location evidence="1">Secreted</location>
    </subcellularLocation>
</comment>
<dbReference type="InterPro" id="IPR029058">
    <property type="entry name" value="AB_hydrolase_fold"/>
</dbReference>
<dbReference type="EMBL" id="JARPUR010000004">
    <property type="protein sequence ID" value="KAK4877738.1"/>
    <property type="molecule type" value="Genomic_DNA"/>
</dbReference>
<sequence>MFSFIIALPQMNPNYIVFEDENGKVYYEDVSENVFKQLAYSDLRLFLYTRNNSQFGHEVSMTSLTMLKNSKLFQTTKENYFIIHGWKNSYMSEISVTIKNAILTTADFNVFLVDWGNMARYSYLFSYSVVPEVGKSVATFINDMIASFKLSPKMFMLVGHSIGAHIAGCIGASVDGSVKYIVGLDPAGPLYTSGSKQIRLDADDADFVQVIHTSINLLGFKDAIGHADYYPNGGKYQPGCLEIIGGCSHGRAYKYFVESILRGGFSAVHCEDYERFKTSMCTNGRKSYLGQVNLDTSARGEYYLDTNSESPFSLDCYKQNR</sequence>
<dbReference type="PANTHER" id="PTHR11610:SF190">
    <property type="entry name" value="VITELLOGENIN-3-LIKE PROTEIN"/>
    <property type="match status" value="1"/>
</dbReference>
<comment type="similarity">
    <text evidence="2 4">Belongs to the AB hydrolase superfamily. Lipase family.</text>
</comment>
<dbReference type="SUPFAM" id="SSF53474">
    <property type="entry name" value="alpha/beta-Hydrolases"/>
    <property type="match status" value="1"/>
</dbReference>
<dbReference type="Pfam" id="PF00151">
    <property type="entry name" value="Lipase"/>
    <property type="match status" value="1"/>
</dbReference>
<keyword evidence="3" id="KW-0964">Secreted</keyword>
<dbReference type="AlphaFoldDB" id="A0AAN7SN84"/>
<evidence type="ECO:0000313" key="7">
    <source>
        <dbReference type="Proteomes" id="UP001353858"/>
    </source>
</evidence>
<evidence type="ECO:0000313" key="6">
    <source>
        <dbReference type="EMBL" id="KAK4877738.1"/>
    </source>
</evidence>
<dbReference type="CDD" id="cd00707">
    <property type="entry name" value="Pancreat_lipase_like"/>
    <property type="match status" value="1"/>
</dbReference>
<reference evidence="7" key="1">
    <citation type="submission" date="2023-01" db="EMBL/GenBank/DDBJ databases">
        <title>Key to firefly adult light organ development and bioluminescence: homeobox transcription factors regulate luciferase expression and transportation to peroxisome.</title>
        <authorList>
            <person name="Fu X."/>
        </authorList>
    </citation>
    <scope>NUCLEOTIDE SEQUENCE [LARGE SCALE GENOMIC DNA]</scope>
</reference>
<comment type="caution">
    <text evidence="6">The sequence shown here is derived from an EMBL/GenBank/DDBJ whole genome shotgun (WGS) entry which is preliminary data.</text>
</comment>
<keyword evidence="7" id="KW-1185">Reference proteome</keyword>
<accession>A0AAN7SN84</accession>
<dbReference type="GO" id="GO:0005615">
    <property type="term" value="C:extracellular space"/>
    <property type="evidence" value="ECO:0007669"/>
    <property type="project" value="TreeGrafter"/>
</dbReference>
<feature type="domain" description="Lipase" evidence="5">
    <location>
        <begin position="30"/>
        <end position="312"/>
    </location>
</feature>
<evidence type="ECO:0000256" key="1">
    <source>
        <dbReference type="ARBA" id="ARBA00004613"/>
    </source>
</evidence>